<evidence type="ECO:0000313" key="2">
    <source>
        <dbReference type="EMBL" id="MCK8495413.1"/>
    </source>
</evidence>
<name>A0ABT0HUW6_9BACT</name>
<reference evidence="2 3" key="1">
    <citation type="submission" date="2022-04" db="EMBL/GenBank/DDBJ databases">
        <title>Spirosoma sp. strain RP8 genome sequencing and assembly.</title>
        <authorList>
            <person name="Jung Y."/>
        </authorList>
    </citation>
    <scope>NUCLEOTIDE SEQUENCE [LARGE SCALE GENOMIC DNA]</scope>
    <source>
        <strain evidence="2 3">RP8</strain>
    </source>
</reference>
<keyword evidence="1" id="KW-1133">Transmembrane helix</keyword>
<dbReference type="EMBL" id="JALPRF010000008">
    <property type="protein sequence ID" value="MCK8495413.1"/>
    <property type="molecule type" value="Genomic_DNA"/>
</dbReference>
<feature type="transmembrane region" description="Helical" evidence="1">
    <location>
        <begin position="50"/>
        <end position="70"/>
    </location>
</feature>
<dbReference type="RefSeq" id="WP_248480193.1">
    <property type="nucleotide sequence ID" value="NZ_JALPRF010000008.1"/>
</dbReference>
<feature type="transmembrane region" description="Helical" evidence="1">
    <location>
        <begin position="27"/>
        <end position="44"/>
    </location>
</feature>
<accession>A0ABT0HUW6</accession>
<evidence type="ECO:0008006" key="4">
    <source>
        <dbReference type="Google" id="ProtNLM"/>
    </source>
</evidence>
<dbReference type="Proteomes" id="UP001202180">
    <property type="component" value="Unassembled WGS sequence"/>
</dbReference>
<gene>
    <name evidence="2" type="ORF">M0L20_26345</name>
</gene>
<comment type="caution">
    <text evidence="2">The sequence shown here is derived from an EMBL/GenBank/DDBJ whole genome shotgun (WGS) entry which is preliminary data.</text>
</comment>
<keyword evidence="1" id="KW-0472">Membrane</keyword>
<evidence type="ECO:0000313" key="3">
    <source>
        <dbReference type="Proteomes" id="UP001202180"/>
    </source>
</evidence>
<protein>
    <recommendedName>
        <fullName evidence="4">FUSC family protein</fullName>
    </recommendedName>
</protein>
<keyword evidence="3" id="KW-1185">Reference proteome</keyword>
<evidence type="ECO:0000256" key="1">
    <source>
        <dbReference type="SAM" id="Phobius"/>
    </source>
</evidence>
<sequence length="86" mass="9755">MFPSKDYSIMTLDELVSEEKKMKSQKIMTALLIGFFVGIAIWTATHKSPFLTMILLVVSLLIGSSYSKNLKNVQAEISRRETIQQD</sequence>
<organism evidence="2 3">
    <name type="scientific">Spirosoma liriopis</name>
    <dbReference type="NCBI Taxonomy" id="2937440"/>
    <lineage>
        <taxon>Bacteria</taxon>
        <taxon>Pseudomonadati</taxon>
        <taxon>Bacteroidota</taxon>
        <taxon>Cytophagia</taxon>
        <taxon>Cytophagales</taxon>
        <taxon>Cytophagaceae</taxon>
        <taxon>Spirosoma</taxon>
    </lineage>
</organism>
<keyword evidence="1" id="KW-0812">Transmembrane</keyword>
<proteinExistence type="predicted"/>